<gene>
    <name evidence="3" type="ORF">G4H13_11795</name>
</gene>
<dbReference type="EMBL" id="JAAIKT010000010">
    <property type="protein sequence ID" value="NEW71064.1"/>
    <property type="molecule type" value="Genomic_DNA"/>
</dbReference>
<dbReference type="Pfam" id="PF07811">
    <property type="entry name" value="TadE"/>
    <property type="match status" value="1"/>
</dbReference>
<dbReference type="InterPro" id="IPR012495">
    <property type="entry name" value="TadE-like_dom"/>
</dbReference>
<keyword evidence="1" id="KW-1133">Transmembrane helix</keyword>
<dbReference type="AlphaFoldDB" id="A0A6G4AE10"/>
<proteinExistence type="predicted"/>
<feature type="transmembrane region" description="Helical" evidence="1">
    <location>
        <begin position="21"/>
        <end position="43"/>
    </location>
</feature>
<feature type="domain" description="TadE-like" evidence="2">
    <location>
        <begin position="16"/>
        <end position="56"/>
    </location>
</feature>
<name>A0A6G4AE10_9ACTN</name>
<dbReference type="RefSeq" id="WP_164426433.1">
    <property type="nucleotide sequence ID" value="NZ_JAAIKT010000010.1"/>
</dbReference>
<keyword evidence="4" id="KW-1185">Reference proteome</keyword>
<keyword evidence="1" id="KW-0812">Transmembrane</keyword>
<reference evidence="3" key="1">
    <citation type="submission" date="2020-02" db="EMBL/GenBank/DDBJ databases">
        <title>A new Streptomyces sp. for controlling soil-borne diseases.</title>
        <authorList>
            <person name="Li X."/>
            <person name="Tian Y."/>
            <person name="Gao K."/>
        </authorList>
    </citation>
    <scope>NUCLEOTIDE SEQUENCE [LARGE SCALE GENOMIC DNA]</scope>
    <source>
        <strain evidence="3">0250</strain>
    </source>
</reference>
<sequence length="138" mass="14418">MDHLLHRRRGARSDGGSAATQLVIVVPALLMLALLVVQFALAWHARHIAQYAAERALAAARVQHGSPADGRGRGLRALAQFGNRVLTSPSVTVHRTSTRATVRVQGAVMPVVPGLHLTASGIASGAVERVTTPAGDTP</sequence>
<evidence type="ECO:0000256" key="1">
    <source>
        <dbReference type="SAM" id="Phobius"/>
    </source>
</evidence>
<protein>
    <submittedName>
        <fullName evidence="3">Pilus assembly protein</fullName>
    </submittedName>
</protein>
<dbReference type="Proteomes" id="UP000476310">
    <property type="component" value="Unassembled WGS sequence"/>
</dbReference>
<accession>A0A6G4AE10</accession>
<evidence type="ECO:0000259" key="2">
    <source>
        <dbReference type="Pfam" id="PF07811"/>
    </source>
</evidence>
<evidence type="ECO:0000313" key="3">
    <source>
        <dbReference type="EMBL" id="NEW71064.1"/>
    </source>
</evidence>
<organism evidence="3 4">
    <name type="scientific">Streptomyces rhizosphaericus</name>
    <dbReference type="NCBI Taxonomy" id="114699"/>
    <lineage>
        <taxon>Bacteria</taxon>
        <taxon>Bacillati</taxon>
        <taxon>Actinomycetota</taxon>
        <taxon>Actinomycetes</taxon>
        <taxon>Kitasatosporales</taxon>
        <taxon>Streptomycetaceae</taxon>
        <taxon>Streptomyces</taxon>
        <taxon>Streptomyces violaceusniger group</taxon>
    </lineage>
</organism>
<comment type="caution">
    <text evidence="3">The sequence shown here is derived from an EMBL/GenBank/DDBJ whole genome shotgun (WGS) entry which is preliminary data.</text>
</comment>
<keyword evidence="1" id="KW-0472">Membrane</keyword>
<evidence type="ECO:0000313" key="4">
    <source>
        <dbReference type="Proteomes" id="UP000476310"/>
    </source>
</evidence>